<organism evidence="1 2">
    <name type="scientific">Eiseniibacteriota bacterium</name>
    <dbReference type="NCBI Taxonomy" id="2212470"/>
    <lineage>
        <taxon>Bacteria</taxon>
        <taxon>Candidatus Eiseniibacteriota</taxon>
    </lineage>
</organism>
<dbReference type="EMBL" id="JAGQHR010000841">
    <property type="protein sequence ID" value="MCA9729788.1"/>
    <property type="molecule type" value="Genomic_DNA"/>
</dbReference>
<dbReference type="AlphaFoldDB" id="A0A956M2L1"/>
<sequence>PIRLTWNIAGASYSFLQEQNVLSTIGRLLGPRDLPYGFMVNFKAGGITGIGGGLTFYHDSFFGEANRFKVRTLYTTTGTRRAVLGLLVGKDRATYLDSGAGYTLRQNARFFGLGPRSRSANLSYFSQETSWIGGTLGHHEGPFLGELTAVYSGAGTHKPNAERTPTLPEVFRRQPFGYGELSKVTTVSVALSHETVDGDGRPDRGGIRRVEASFTMPSGTSPGGDYWGFRGDLEQFLPLWFTERALAFRGYIGYFAASTTKIPFQRLYTNDEPDQLRGFDDYRWRDRGIVNATLEYRWPVWALNTLQGTGVDAYLLSDVGQVFHTRQQIDRRNVTVSYGGGLRIVTGTGFKGRLEIAHSKEETVFRITSDQLFQYNKGDLYNGRDQGILR</sequence>
<evidence type="ECO:0000313" key="2">
    <source>
        <dbReference type="Proteomes" id="UP000697710"/>
    </source>
</evidence>
<dbReference type="Proteomes" id="UP000697710">
    <property type="component" value="Unassembled WGS sequence"/>
</dbReference>
<protein>
    <recommendedName>
        <fullName evidence="3">Bacterial surface antigen (D15) domain-containing protein</fullName>
    </recommendedName>
</protein>
<gene>
    <name evidence="1" type="ORF">KC729_19045</name>
</gene>
<name>A0A956M2L1_UNCEI</name>
<comment type="caution">
    <text evidence="1">The sequence shown here is derived from an EMBL/GenBank/DDBJ whole genome shotgun (WGS) entry which is preliminary data.</text>
</comment>
<proteinExistence type="predicted"/>
<evidence type="ECO:0000313" key="1">
    <source>
        <dbReference type="EMBL" id="MCA9729788.1"/>
    </source>
</evidence>
<accession>A0A956M2L1</accession>
<reference evidence="1" key="1">
    <citation type="submission" date="2020-04" db="EMBL/GenBank/DDBJ databases">
        <authorList>
            <person name="Zhang T."/>
        </authorList>
    </citation>
    <scope>NUCLEOTIDE SEQUENCE</scope>
    <source>
        <strain evidence="1">HKST-UBA01</strain>
    </source>
</reference>
<evidence type="ECO:0008006" key="3">
    <source>
        <dbReference type="Google" id="ProtNLM"/>
    </source>
</evidence>
<dbReference type="Gene3D" id="2.40.160.50">
    <property type="entry name" value="membrane protein fhac: a member of the omp85/tpsb transporter family"/>
    <property type="match status" value="1"/>
</dbReference>
<reference evidence="1" key="2">
    <citation type="journal article" date="2021" name="Microbiome">
        <title>Successional dynamics and alternative stable states in a saline activated sludge microbial community over 9 years.</title>
        <authorList>
            <person name="Wang Y."/>
            <person name="Ye J."/>
            <person name="Ju F."/>
            <person name="Liu L."/>
            <person name="Boyd J.A."/>
            <person name="Deng Y."/>
            <person name="Parks D.H."/>
            <person name="Jiang X."/>
            <person name="Yin X."/>
            <person name="Woodcroft B.J."/>
            <person name="Tyson G.W."/>
            <person name="Hugenholtz P."/>
            <person name="Polz M.F."/>
            <person name="Zhang T."/>
        </authorList>
    </citation>
    <scope>NUCLEOTIDE SEQUENCE</scope>
    <source>
        <strain evidence="1">HKST-UBA01</strain>
    </source>
</reference>
<feature type="non-terminal residue" evidence="1">
    <location>
        <position position="1"/>
    </location>
</feature>